<comment type="caution">
    <text evidence="1">The sequence shown here is derived from an EMBL/GenBank/DDBJ whole genome shotgun (WGS) entry which is preliminary data.</text>
</comment>
<organism evidence="1 2">
    <name type="scientific">Tribonema minus</name>
    <dbReference type="NCBI Taxonomy" id="303371"/>
    <lineage>
        <taxon>Eukaryota</taxon>
        <taxon>Sar</taxon>
        <taxon>Stramenopiles</taxon>
        <taxon>Ochrophyta</taxon>
        <taxon>PX clade</taxon>
        <taxon>Xanthophyceae</taxon>
        <taxon>Tribonematales</taxon>
        <taxon>Tribonemataceae</taxon>
        <taxon>Tribonema</taxon>
    </lineage>
</organism>
<proteinExistence type="predicted"/>
<dbReference type="AlphaFoldDB" id="A0A835YWL3"/>
<keyword evidence="2" id="KW-1185">Reference proteome</keyword>
<gene>
    <name evidence="1" type="ORF">JKP88DRAFT_246586</name>
</gene>
<dbReference type="Proteomes" id="UP000664859">
    <property type="component" value="Unassembled WGS sequence"/>
</dbReference>
<sequence>MVTYKLVIDHALGLLNASNTANEHLRISDAHGRDGTSAPQGSLSQRSSPRFCYMFLLAKIEETVVLRTIAEFQCVLEAEKPGVSVDLHCHSGLEYGREVWSAGAAMAGQRAAILQLQAGMRAGTPFVQPGRFLPDLSTFSCVRYWLLAASSGPAGVSSHTASKRTVLSAKRLHDSHSMLRSGANARRIVEPGEEVRLFLQMRMRHLAAVDSGQHQSNDFRASSAAAGRCRKFNTQQWQQHHSVWWSGTQHRVQQWCAKGVGGSGDDIAQTAVLGDGFRSEWHDV</sequence>
<protein>
    <submittedName>
        <fullName evidence="1">Uncharacterized protein</fullName>
    </submittedName>
</protein>
<evidence type="ECO:0000313" key="2">
    <source>
        <dbReference type="Proteomes" id="UP000664859"/>
    </source>
</evidence>
<dbReference type="EMBL" id="JAFCMP010000357">
    <property type="protein sequence ID" value="KAG5180845.1"/>
    <property type="molecule type" value="Genomic_DNA"/>
</dbReference>
<evidence type="ECO:0000313" key="1">
    <source>
        <dbReference type="EMBL" id="KAG5180845.1"/>
    </source>
</evidence>
<accession>A0A835YWL3</accession>
<reference evidence="1" key="1">
    <citation type="submission" date="2021-02" db="EMBL/GenBank/DDBJ databases">
        <title>First Annotated Genome of the Yellow-green Alga Tribonema minus.</title>
        <authorList>
            <person name="Mahan K.M."/>
        </authorList>
    </citation>
    <scope>NUCLEOTIDE SEQUENCE</scope>
    <source>
        <strain evidence="1">UTEX B ZZ1240</strain>
    </source>
</reference>
<name>A0A835YWL3_9STRA</name>